<dbReference type="EMBL" id="AE014299">
    <property type="protein sequence ID" value="AAN55973.1"/>
    <property type="molecule type" value="Genomic_DNA"/>
</dbReference>
<accession>Q8ED11</accession>
<dbReference type="STRING" id="211586.SO_2960"/>
<proteinExistence type="predicted"/>
<evidence type="ECO:0000313" key="1">
    <source>
        <dbReference type="EMBL" id="AAN55973.1"/>
    </source>
</evidence>
<dbReference type="BioCyc" id="SONE211586:G1GMP-2734-MONOMER"/>
<dbReference type="Proteomes" id="UP000008186">
    <property type="component" value="Chromosome"/>
</dbReference>
<reference evidence="1 2" key="4">
    <citation type="journal article" date="2011" name="BMC Genomics">
        <title>Genome-wide protein localization prediction strategies for gram negative bacteria.</title>
        <authorList>
            <person name="Romine M.F."/>
        </authorList>
    </citation>
    <scope>NUCLEOTIDE SEQUENCE [LARGE SCALE GENOMIC DNA]</scope>
    <source>
        <strain evidence="2">ATCC 700550 / JCM 31522 / CIP 106686 / LMG 19005 / NCIMB 14063 / MR-1</strain>
    </source>
</reference>
<reference evidence="1 2" key="2">
    <citation type="journal article" date="2005" name="Proteomics">
        <title>Global detection and characterization of hypothetical proteins in Shewanella oneidensis MR-1 using LC-MS based proteomics.</title>
        <authorList>
            <person name="Elias D.A."/>
            <person name="Monroe M.E."/>
            <person name="Marshall M.J."/>
            <person name="Romine M.F."/>
            <person name="Belieav A.S."/>
            <person name="Fredrickson J.K."/>
            <person name="Anderson G.A."/>
            <person name="Smith R.D."/>
            <person name="Lipton M.S."/>
        </authorList>
    </citation>
    <scope>NUCLEOTIDE SEQUENCE [LARGE SCALE GENOMIC DNA]</scope>
    <source>
        <strain evidence="2">ATCC 700550 / JCM 31522 / CIP 106686 / LMG 19005 / NCIMB 14063 / MR-1</strain>
    </source>
</reference>
<dbReference type="InterPro" id="IPR008767">
    <property type="entry name" value="Phage_SPP1_head-tail_adaptor"/>
</dbReference>
<reference evidence="1 2" key="1">
    <citation type="journal article" date="2002" name="Nat. Biotechnol.">
        <title>Genome sequence of the dissimilatory metal ion-reducing bacterium Shewanella oneidensis.</title>
        <authorList>
            <person name="Heidelberg J.F."/>
            <person name="Paulsen I.T."/>
            <person name="Nelson K.E."/>
            <person name="Gaidos E.J."/>
            <person name="Nelson W.C."/>
            <person name="Read T.D."/>
            <person name="Eisen J.A."/>
            <person name="Seshadri R."/>
            <person name="Ward N."/>
            <person name="Methe B."/>
            <person name="Clayton R.A."/>
            <person name="Meyer T."/>
            <person name="Tsapin A."/>
            <person name="Scott J."/>
            <person name="Beanan M."/>
            <person name="Brinkac L."/>
            <person name="Daugherty S."/>
            <person name="DeBoy R.T."/>
            <person name="Dodson R.J."/>
            <person name="Durkin A.S."/>
            <person name="Haft D.H."/>
            <person name="Kolonay J.F."/>
            <person name="Madupu R."/>
            <person name="Peterson J.D."/>
            <person name="Umayam L.A."/>
            <person name="White O."/>
            <person name="Wolf A.M."/>
            <person name="Vamathevan J."/>
            <person name="Weidman J."/>
            <person name="Impraim M."/>
            <person name="Lee K."/>
            <person name="Berry K."/>
            <person name="Lee C."/>
            <person name="Mueller J."/>
            <person name="Khouri H."/>
            <person name="Gill J."/>
            <person name="Utterback T.R."/>
            <person name="McDonald L.A."/>
            <person name="Feldblyum T.V."/>
            <person name="Smith H.O."/>
            <person name="Venter J.C."/>
            <person name="Nealson K.H."/>
            <person name="Fraser C.M."/>
        </authorList>
    </citation>
    <scope>NUCLEOTIDE SEQUENCE [LARGE SCALE GENOMIC DNA]</scope>
    <source>
        <strain evidence="2">ATCC 700550 / JCM 31522 / CIP 106686 / LMG 19005 / NCIMB 14063 / MR-1</strain>
    </source>
</reference>
<keyword evidence="2" id="KW-1185">Reference proteome</keyword>
<dbReference type="OrthoDB" id="8640229at2"/>
<dbReference type="RefSeq" id="WP_011072864.1">
    <property type="nucleotide sequence ID" value="NC_004347.2"/>
</dbReference>
<organism evidence="1 2">
    <name type="scientific">Shewanella oneidensis (strain ATCC 700550 / JCM 31522 / CIP 106686 / LMG 19005 / NCIMB 14063 / MR-1)</name>
    <dbReference type="NCBI Taxonomy" id="211586"/>
    <lineage>
        <taxon>Bacteria</taxon>
        <taxon>Pseudomonadati</taxon>
        <taxon>Pseudomonadota</taxon>
        <taxon>Gammaproteobacteria</taxon>
        <taxon>Alteromonadales</taxon>
        <taxon>Shewanellaceae</taxon>
        <taxon>Shewanella</taxon>
    </lineage>
</organism>
<dbReference type="PaxDb" id="211586-SO_2960"/>
<dbReference type="PATRIC" id="fig|211586.12.peg.2857"/>
<gene>
    <name evidence="1" type="ordered locus">SO_2960</name>
</gene>
<dbReference type="eggNOG" id="COG5614">
    <property type="taxonomic scope" value="Bacteria"/>
</dbReference>
<evidence type="ECO:0000313" key="2">
    <source>
        <dbReference type="Proteomes" id="UP000008186"/>
    </source>
</evidence>
<dbReference type="KEGG" id="son:SO_2960"/>
<reference evidence="1 2" key="3">
    <citation type="journal article" date="2008" name="Appl. Environ. Microbiol.">
        <title>Identification of mobile elements and pseudogenes in the Shewanella oneidensis MR-1 genome.</title>
        <authorList>
            <person name="Romine M.F."/>
            <person name="Carlson T.S."/>
            <person name="Norbeck A.D."/>
            <person name="McCue L.A."/>
            <person name="Lipton M.S."/>
        </authorList>
    </citation>
    <scope>NUCLEOTIDE SEQUENCE [LARGE SCALE GENOMIC DNA]</scope>
    <source>
        <strain evidence="2">ATCC 700550 / JCM 31522 / CIP 106686 / LMG 19005 / NCIMB 14063 / MR-1</strain>
    </source>
</reference>
<dbReference type="NCBIfam" id="TIGR01563">
    <property type="entry name" value="gp16_SPP1"/>
    <property type="match status" value="1"/>
</dbReference>
<name>Q8ED11_SHEON</name>
<dbReference type="HOGENOM" id="CLU_147810_2_0_6"/>
<dbReference type="InterPro" id="IPR038666">
    <property type="entry name" value="SSP1_head-tail_sf"/>
</dbReference>
<dbReference type="Pfam" id="PF05521">
    <property type="entry name" value="Phage_HCP"/>
    <property type="match status" value="1"/>
</dbReference>
<sequence>MLSYRLRHRIHLQQPVKQQDPLTGETSTSWQTFTLGNKPLDKVAAEVLTGAGREFYAADAKQAETSARINLRWFPIDLSLFYQCRILWDGRTYDIHSIETDLTGRQEWRLRCKDGVNHGI</sequence>
<protein>
    <submittedName>
        <fullName evidence="1">Lambda phage phage head-tail joining protein</fullName>
    </submittedName>
</protein>
<dbReference type="AlphaFoldDB" id="Q8ED11"/>
<dbReference type="Gene3D" id="2.40.10.270">
    <property type="entry name" value="Bacteriophage SPP1 head-tail adaptor protein"/>
    <property type="match status" value="1"/>
</dbReference>